<keyword evidence="3" id="KW-0119">Carbohydrate metabolism</keyword>
<dbReference type="EMBL" id="FXTU01000002">
    <property type="protein sequence ID" value="SMP10464.1"/>
    <property type="molecule type" value="Genomic_DNA"/>
</dbReference>
<evidence type="ECO:0000313" key="5">
    <source>
        <dbReference type="EMBL" id="SMP10464.1"/>
    </source>
</evidence>
<proteinExistence type="inferred from homology"/>
<sequence length="401" mass="43133">MQTGSFQWMKSLNKSTILNMVRVHGPISRAEIAKLTKLTPPTVTNIVNELLQDGLIVESNLGESTGGRKPIMLRINASRFYVIGVYARLGRLDAAVAHLDGKMVHQCAQELPLQMDQTAFIKALQAIAKEALAMAEADGQPVLGIGVGVRGLVNPRLGELVFAPHFNLKHVPIKTMLEETCQLPVEVENDVRAMALAESWFGQGKELDNFITVYAGAGIGSGIILKNELYQGVSYGAGEIGHTTIDIGGPLCWCGNKGCLEAHASTPALVKRARNMMEGGRKSVLHEMVQGKLSQLTEEHLFAALKQGDELAREIFIYAGECLGIGLANLINIFNPLRIIVNGSLTRAGANLMEPLSHTVKKHALSSSANNLSITVSDLGNRAALIGAYTQVLRKIFAPGA</sequence>
<dbReference type="InterPro" id="IPR036388">
    <property type="entry name" value="WH-like_DNA-bd_sf"/>
</dbReference>
<dbReference type="CDD" id="cd24076">
    <property type="entry name" value="ASKHA_ATPase_ROK_BsXylR-like"/>
    <property type="match status" value="1"/>
</dbReference>
<dbReference type="GO" id="GO:0003677">
    <property type="term" value="F:DNA binding"/>
    <property type="evidence" value="ECO:0007669"/>
    <property type="project" value="InterPro"/>
</dbReference>
<dbReference type="RefSeq" id="WP_102992833.1">
    <property type="nucleotide sequence ID" value="NZ_FXTU01000002.1"/>
</dbReference>
<evidence type="ECO:0000313" key="6">
    <source>
        <dbReference type="Proteomes" id="UP001157946"/>
    </source>
</evidence>
<evidence type="ECO:0000256" key="3">
    <source>
        <dbReference type="ARBA" id="ARBA00022629"/>
    </source>
</evidence>
<keyword evidence="3" id="KW-0859">Xylose metabolism</keyword>
<name>A0AA45WLC2_9BACL</name>
<dbReference type="SUPFAM" id="SSF46785">
    <property type="entry name" value="Winged helix' DNA-binding domain"/>
    <property type="match status" value="1"/>
</dbReference>
<accession>A0AA45WLC2</accession>
<keyword evidence="6" id="KW-1185">Reference proteome</keyword>
<dbReference type="PANTHER" id="PTHR18964:SF149">
    <property type="entry name" value="BIFUNCTIONAL UDP-N-ACETYLGLUCOSAMINE 2-EPIMERASE_N-ACETYLMANNOSAMINE KINASE"/>
    <property type="match status" value="1"/>
</dbReference>
<dbReference type="GO" id="GO:0006355">
    <property type="term" value="P:regulation of DNA-templated transcription"/>
    <property type="evidence" value="ECO:0007669"/>
    <property type="project" value="InterPro"/>
</dbReference>
<dbReference type="InterPro" id="IPR000600">
    <property type="entry name" value="ROK"/>
</dbReference>
<dbReference type="Proteomes" id="UP001157946">
    <property type="component" value="Unassembled WGS sequence"/>
</dbReference>
<dbReference type="Gene3D" id="3.30.420.40">
    <property type="match status" value="2"/>
</dbReference>
<evidence type="ECO:0000256" key="1">
    <source>
        <dbReference type="ARBA" id="ARBA00002486"/>
    </source>
</evidence>
<comment type="similarity">
    <text evidence="2">Belongs to the ROK (NagC/XylR) family.</text>
</comment>
<evidence type="ECO:0000256" key="2">
    <source>
        <dbReference type="ARBA" id="ARBA00006479"/>
    </source>
</evidence>
<feature type="domain" description="HTH crp-type" evidence="4">
    <location>
        <begin position="17"/>
        <end position="75"/>
    </location>
</feature>
<dbReference type="InterPro" id="IPR012318">
    <property type="entry name" value="HTH_CRP"/>
</dbReference>
<reference evidence="5" key="1">
    <citation type="submission" date="2017-05" db="EMBL/GenBank/DDBJ databases">
        <authorList>
            <person name="Varghese N."/>
            <person name="Submissions S."/>
        </authorList>
    </citation>
    <scope>NUCLEOTIDE SEQUENCE</scope>
    <source>
        <strain evidence="5">DSM 45262</strain>
    </source>
</reference>
<dbReference type="Gene3D" id="1.10.10.10">
    <property type="entry name" value="Winged helix-like DNA-binding domain superfamily/Winged helix DNA-binding domain"/>
    <property type="match status" value="1"/>
</dbReference>
<organism evidence="5 6">
    <name type="scientific">Laceyella tengchongensis</name>
    <dbReference type="NCBI Taxonomy" id="574699"/>
    <lineage>
        <taxon>Bacteria</taxon>
        <taxon>Bacillati</taxon>
        <taxon>Bacillota</taxon>
        <taxon>Bacilli</taxon>
        <taxon>Bacillales</taxon>
        <taxon>Thermoactinomycetaceae</taxon>
        <taxon>Laceyella</taxon>
    </lineage>
</organism>
<comment type="function">
    <text evidence="1">Transcriptional repressor of xylose-utilizing enzymes.</text>
</comment>
<dbReference type="InterPro" id="IPR043129">
    <property type="entry name" value="ATPase_NBD"/>
</dbReference>
<dbReference type="InterPro" id="IPR036390">
    <property type="entry name" value="WH_DNA-bd_sf"/>
</dbReference>
<dbReference type="GO" id="GO:0042732">
    <property type="term" value="P:D-xylose metabolic process"/>
    <property type="evidence" value="ECO:0007669"/>
    <property type="project" value="UniProtKB-KW"/>
</dbReference>
<dbReference type="SUPFAM" id="SSF53067">
    <property type="entry name" value="Actin-like ATPase domain"/>
    <property type="match status" value="1"/>
</dbReference>
<dbReference type="AlphaFoldDB" id="A0AA45WLC2"/>
<evidence type="ECO:0000259" key="4">
    <source>
        <dbReference type="SMART" id="SM00419"/>
    </source>
</evidence>
<dbReference type="Pfam" id="PF13412">
    <property type="entry name" value="HTH_24"/>
    <property type="match status" value="1"/>
</dbReference>
<dbReference type="Pfam" id="PF00480">
    <property type="entry name" value="ROK"/>
    <property type="match status" value="1"/>
</dbReference>
<dbReference type="SMART" id="SM00419">
    <property type="entry name" value="HTH_CRP"/>
    <property type="match status" value="1"/>
</dbReference>
<gene>
    <name evidence="5" type="ORF">SAMN06265361_102180</name>
</gene>
<dbReference type="PANTHER" id="PTHR18964">
    <property type="entry name" value="ROK (REPRESSOR, ORF, KINASE) FAMILY"/>
    <property type="match status" value="1"/>
</dbReference>
<comment type="caution">
    <text evidence="5">The sequence shown here is derived from an EMBL/GenBank/DDBJ whole genome shotgun (WGS) entry which is preliminary data.</text>
</comment>
<protein>
    <submittedName>
        <fullName evidence="5">Transcriptional regulator, MarR family</fullName>
    </submittedName>
</protein>